<dbReference type="Proteomes" id="UP000215902">
    <property type="component" value="Unassembled WGS sequence"/>
</dbReference>
<dbReference type="STRING" id="282301.A0A267F3T8"/>
<protein>
    <recommendedName>
        <fullName evidence="2">TROVE domain-containing protein</fullName>
    </recommendedName>
</protein>
<gene>
    <name evidence="3" type="ORF">BOX15_Mlig031198g1</name>
</gene>
<dbReference type="GO" id="GO:0000722">
    <property type="term" value="P:telomere maintenance via recombination"/>
    <property type="evidence" value="ECO:0007669"/>
    <property type="project" value="TreeGrafter"/>
</dbReference>
<keyword evidence="4" id="KW-1185">Reference proteome</keyword>
<reference evidence="3 4" key="1">
    <citation type="submission" date="2017-06" db="EMBL/GenBank/DDBJ databases">
        <title>A platform for efficient transgenesis in Macrostomum lignano, a flatworm model organism for stem cell research.</title>
        <authorList>
            <person name="Berezikov E."/>
        </authorList>
    </citation>
    <scope>NUCLEOTIDE SEQUENCE [LARGE SCALE GENOMIC DNA]</scope>
    <source>
        <strain evidence="3">DV1</strain>
        <tissue evidence="3">Whole organism</tissue>
    </source>
</reference>
<dbReference type="AlphaFoldDB" id="A0A267F3T8"/>
<feature type="non-terminal residue" evidence="3">
    <location>
        <position position="1"/>
    </location>
</feature>
<dbReference type="SUPFAM" id="SSF140864">
    <property type="entry name" value="TROVE domain-like"/>
    <property type="match status" value="1"/>
</dbReference>
<feature type="non-terminal residue" evidence="3">
    <location>
        <position position="408"/>
    </location>
</feature>
<feature type="domain" description="TROVE" evidence="2">
    <location>
        <begin position="223"/>
        <end position="408"/>
    </location>
</feature>
<dbReference type="Pfam" id="PF05731">
    <property type="entry name" value="TROVE"/>
    <property type="match status" value="1"/>
</dbReference>
<sequence>NMAMSDKTKLSLTSSVLSSKLAMPPKLNTSFGLKPASATAPTIGSTSGFGTSLLSSTALSTTRPSVLTGGGSSLAANRPSGASTSLNLQLSLGTSTALRTAPPAASGYRGAATSAATTTSLAGISTTRGVSTKLDKDRFNSAMRTTSAAPSAFSARPAAEVPEPQPAAPRSADQSEAAASASFSLVGHVTSCIDAEKSAPNYSGLKFAEIRSERLRAFAGKALLDTIEPTAFFSSLANRKRLLLNMVSASLIRAPDFKDTKDSLRCELMQLADSIAREGGGNKGTPGDPEFILKVALFTRKELNIRTTANFLLSYSAVSNLTRPYIKKYFSAAVALPSDWIEVAEIYQAFHDRTLRWGALPAALRKAMVAKFPDFDAYQLGKYNKEKAVKKKAKKADGQATAGAATAL</sequence>
<dbReference type="GO" id="GO:0005697">
    <property type="term" value="C:telomerase holoenzyme complex"/>
    <property type="evidence" value="ECO:0007669"/>
    <property type="project" value="TreeGrafter"/>
</dbReference>
<evidence type="ECO:0000259" key="2">
    <source>
        <dbReference type="PROSITE" id="PS50988"/>
    </source>
</evidence>
<dbReference type="InterPro" id="IPR037214">
    <property type="entry name" value="TROVE_dom_sf"/>
</dbReference>
<evidence type="ECO:0000313" key="3">
    <source>
        <dbReference type="EMBL" id="PAA68421.1"/>
    </source>
</evidence>
<name>A0A267F3T8_9PLAT</name>
<dbReference type="InterPro" id="IPR052652">
    <property type="entry name" value="Telomerase_Complex_Comp"/>
</dbReference>
<dbReference type="GO" id="GO:0003720">
    <property type="term" value="F:telomerase activity"/>
    <property type="evidence" value="ECO:0007669"/>
    <property type="project" value="TreeGrafter"/>
</dbReference>
<organism evidence="3 4">
    <name type="scientific">Macrostomum lignano</name>
    <dbReference type="NCBI Taxonomy" id="282301"/>
    <lineage>
        <taxon>Eukaryota</taxon>
        <taxon>Metazoa</taxon>
        <taxon>Spiralia</taxon>
        <taxon>Lophotrochozoa</taxon>
        <taxon>Platyhelminthes</taxon>
        <taxon>Rhabditophora</taxon>
        <taxon>Macrostomorpha</taxon>
        <taxon>Macrostomida</taxon>
        <taxon>Macrostomidae</taxon>
        <taxon>Macrostomum</taxon>
    </lineage>
</organism>
<dbReference type="EMBL" id="NIVC01001397">
    <property type="protein sequence ID" value="PAA68421.1"/>
    <property type="molecule type" value="Genomic_DNA"/>
</dbReference>
<accession>A0A267F3T8</accession>
<evidence type="ECO:0000256" key="1">
    <source>
        <dbReference type="SAM" id="MobiDB-lite"/>
    </source>
</evidence>
<dbReference type="InterPro" id="IPR008858">
    <property type="entry name" value="TROVE_dom"/>
</dbReference>
<dbReference type="PROSITE" id="PS50988">
    <property type="entry name" value="TROVE"/>
    <property type="match status" value="1"/>
</dbReference>
<evidence type="ECO:0000313" key="4">
    <source>
        <dbReference type="Proteomes" id="UP000215902"/>
    </source>
</evidence>
<comment type="caution">
    <text evidence="3">The sequence shown here is derived from an EMBL/GenBank/DDBJ whole genome shotgun (WGS) entry which is preliminary data.</text>
</comment>
<dbReference type="PANTHER" id="PTHR44791">
    <property type="entry name" value="TELOMERASE PROTEIN COMPONENT 1 TEP1"/>
    <property type="match status" value="1"/>
</dbReference>
<dbReference type="OrthoDB" id="427368at2759"/>
<feature type="region of interest" description="Disordered" evidence="1">
    <location>
        <begin position="145"/>
        <end position="174"/>
    </location>
</feature>
<dbReference type="PANTHER" id="PTHR44791:SF1">
    <property type="entry name" value="TELOMERASE PROTEIN COMPONENT 1"/>
    <property type="match status" value="1"/>
</dbReference>
<dbReference type="GO" id="GO:0070034">
    <property type="term" value="F:telomerase RNA binding"/>
    <property type="evidence" value="ECO:0007669"/>
    <property type="project" value="TreeGrafter"/>
</dbReference>
<proteinExistence type="predicted"/>